<keyword evidence="1" id="KW-0732">Signal</keyword>
<organism evidence="2 3">
    <name type="scientific">Anthostomella pinea</name>
    <dbReference type="NCBI Taxonomy" id="933095"/>
    <lineage>
        <taxon>Eukaryota</taxon>
        <taxon>Fungi</taxon>
        <taxon>Dikarya</taxon>
        <taxon>Ascomycota</taxon>
        <taxon>Pezizomycotina</taxon>
        <taxon>Sordariomycetes</taxon>
        <taxon>Xylariomycetidae</taxon>
        <taxon>Xylariales</taxon>
        <taxon>Xylariaceae</taxon>
        <taxon>Anthostomella</taxon>
    </lineage>
</organism>
<name>A0AAI8VQM8_9PEZI</name>
<evidence type="ECO:0000313" key="2">
    <source>
        <dbReference type="EMBL" id="CAJ2509308.1"/>
    </source>
</evidence>
<reference evidence="2" key="1">
    <citation type="submission" date="2023-10" db="EMBL/GenBank/DDBJ databases">
        <authorList>
            <person name="Hackl T."/>
        </authorList>
    </citation>
    <scope>NUCLEOTIDE SEQUENCE</scope>
</reference>
<evidence type="ECO:0000313" key="3">
    <source>
        <dbReference type="Proteomes" id="UP001295740"/>
    </source>
</evidence>
<gene>
    <name evidence="2" type="ORF">KHLLAP_LOCUS9776</name>
</gene>
<comment type="caution">
    <text evidence="2">The sequence shown here is derived from an EMBL/GenBank/DDBJ whole genome shotgun (WGS) entry which is preliminary data.</text>
</comment>
<feature type="chain" id="PRO_5042529850" evidence="1">
    <location>
        <begin position="22"/>
        <end position="151"/>
    </location>
</feature>
<dbReference type="AlphaFoldDB" id="A0AAI8VQM8"/>
<proteinExistence type="predicted"/>
<keyword evidence="3" id="KW-1185">Reference proteome</keyword>
<sequence length="151" mass="15490">MQCITLTLVLLSTACITTASASLLPSSLALPSTPSNTYTQTTASSLTTPLNPVQTLLGSLGNAPPPTILWTPHPSPECAAINGGTLQCCRGSLAGDQPPVVFLASVYGYALNPNDVNGVGCDDNLHACPGVKLCCQVTALNPLLSLYCQGF</sequence>
<evidence type="ECO:0000256" key="1">
    <source>
        <dbReference type="SAM" id="SignalP"/>
    </source>
</evidence>
<accession>A0AAI8VQM8</accession>
<dbReference type="EMBL" id="CAUWAG010000012">
    <property type="protein sequence ID" value="CAJ2509308.1"/>
    <property type="molecule type" value="Genomic_DNA"/>
</dbReference>
<protein>
    <submittedName>
        <fullName evidence="2">Uu.00g143340.m01.CDS01</fullName>
    </submittedName>
</protein>
<dbReference type="Proteomes" id="UP001295740">
    <property type="component" value="Unassembled WGS sequence"/>
</dbReference>
<feature type="signal peptide" evidence="1">
    <location>
        <begin position="1"/>
        <end position="21"/>
    </location>
</feature>